<comment type="subcellular location">
    <subcellularLocation>
        <location evidence="1">Endomembrane system</location>
        <topology evidence="1">Multi-pass membrane protein</topology>
    </subcellularLocation>
</comment>
<dbReference type="GO" id="GO:0016740">
    <property type="term" value="F:transferase activity"/>
    <property type="evidence" value="ECO:0007669"/>
    <property type="project" value="UniProtKB-ARBA"/>
</dbReference>
<accession>A0A517ZUB8</accession>
<evidence type="ECO:0000256" key="3">
    <source>
        <dbReference type="ARBA" id="ARBA00022989"/>
    </source>
</evidence>
<dbReference type="InterPro" id="IPR007318">
    <property type="entry name" value="Phopholipid_MeTrfase"/>
</dbReference>
<dbReference type="RefSeq" id="WP_197534382.1">
    <property type="nucleotide sequence ID" value="NZ_CP036276.1"/>
</dbReference>
<evidence type="ECO:0000313" key="7">
    <source>
        <dbReference type="Proteomes" id="UP000319383"/>
    </source>
</evidence>
<evidence type="ECO:0000256" key="4">
    <source>
        <dbReference type="ARBA" id="ARBA00023136"/>
    </source>
</evidence>
<gene>
    <name evidence="6" type="ORF">Mal52_45750</name>
</gene>
<keyword evidence="4 5" id="KW-0472">Membrane</keyword>
<evidence type="ECO:0000313" key="6">
    <source>
        <dbReference type="EMBL" id="QDU46078.1"/>
    </source>
</evidence>
<protein>
    <recommendedName>
        <fullName evidence="8">Isoprenylcysteine carboxyl methyltransferase (ICMT) family protein</fullName>
    </recommendedName>
</protein>
<dbReference type="Pfam" id="PF04191">
    <property type="entry name" value="PEMT"/>
    <property type="match status" value="1"/>
</dbReference>
<organism evidence="6 7">
    <name type="scientific">Symmachiella dynata</name>
    <dbReference type="NCBI Taxonomy" id="2527995"/>
    <lineage>
        <taxon>Bacteria</taxon>
        <taxon>Pseudomonadati</taxon>
        <taxon>Planctomycetota</taxon>
        <taxon>Planctomycetia</taxon>
        <taxon>Planctomycetales</taxon>
        <taxon>Planctomycetaceae</taxon>
        <taxon>Symmachiella</taxon>
    </lineage>
</organism>
<evidence type="ECO:0000256" key="1">
    <source>
        <dbReference type="ARBA" id="ARBA00004127"/>
    </source>
</evidence>
<dbReference type="Gene3D" id="1.20.120.1630">
    <property type="match status" value="1"/>
</dbReference>
<evidence type="ECO:0000256" key="2">
    <source>
        <dbReference type="ARBA" id="ARBA00022692"/>
    </source>
</evidence>
<dbReference type="PANTHER" id="PTHR12714:SF9">
    <property type="entry name" value="PROTEIN-S-ISOPRENYLCYSTEINE O-METHYLTRANSFERASE"/>
    <property type="match status" value="1"/>
</dbReference>
<feature type="transmembrane region" description="Helical" evidence="5">
    <location>
        <begin position="12"/>
        <end position="33"/>
    </location>
</feature>
<keyword evidence="7" id="KW-1185">Reference proteome</keyword>
<feature type="transmembrane region" description="Helical" evidence="5">
    <location>
        <begin position="179"/>
        <end position="198"/>
    </location>
</feature>
<dbReference type="GO" id="GO:0012505">
    <property type="term" value="C:endomembrane system"/>
    <property type="evidence" value="ECO:0007669"/>
    <property type="project" value="UniProtKB-SubCell"/>
</dbReference>
<dbReference type="EMBL" id="CP036276">
    <property type="protein sequence ID" value="QDU46078.1"/>
    <property type="molecule type" value="Genomic_DNA"/>
</dbReference>
<keyword evidence="2 5" id="KW-0812">Transmembrane</keyword>
<dbReference type="AlphaFoldDB" id="A0A517ZUB8"/>
<sequence>MNLFQAAQPWEYRWRIAILFLSQPVLAAIYYFWNGSQGVWYAPPIDPTYGFIATLLAGCGLAIRIWGTSFLTAEVVTGLTARNDRLVVGGPFAAIRNPLYVGTLLIFAGFGMFFGPVFAAIFVAVHWLRYGRVIRYEEGFLKQEWGAQFDAYCKTVPRWWPNSTSRQHFAGPFATIDGILGNGVFFGMFLGYSASVWYGTLEPLVHFEALGWMVSGIALLRTRYLGDQAEAQLPDLTAGMQLAAQESPAGQSRHAG</sequence>
<keyword evidence="3 5" id="KW-1133">Transmembrane helix</keyword>
<proteinExistence type="predicted"/>
<evidence type="ECO:0000256" key="5">
    <source>
        <dbReference type="SAM" id="Phobius"/>
    </source>
</evidence>
<evidence type="ECO:0008006" key="8">
    <source>
        <dbReference type="Google" id="ProtNLM"/>
    </source>
</evidence>
<feature type="transmembrane region" description="Helical" evidence="5">
    <location>
        <begin position="99"/>
        <end position="125"/>
    </location>
</feature>
<name>A0A517ZUB8_9PLAN</name>
<dbReference type="KEGG" id="sdyn:Mal52_45750"/>
<dbReference type="PANTHER" id="PTHR12714">
    <property type="entry name" value="PROTEIN-S ISOPRENYLCYSTEINE O-METHYLTRANSFERASE"/>
    <property type="match status" value="1"/>
</dbReference>
<reference evidence="6 7" key="1">
    <citation type="submission" date="2019-02" db="EMBL/GenBank/DDBJ databases">
        <title>Deep-cultivation of Planctomycetes and their phenomic and genomic characterization uncovers novel biology.</title>
        <authorList>
            <person name="Wiegand S."/>
            <person name="Jogler M."/>
            <person name="Boedeker C."/>
            <person name="Pinto D."/>
            <person name="Vollmers J."/>
            <person name="Rivas-Marin E."/>
            <person name="Kohn T."/>
            <person name="Peeters S.H."/>
            <person name="Heuer A."/>
            <person name="Rast P."/>
            <person name="Oberbeckmann S."/>
            <person name="Bunk B."/>
            <person name="Jeske O."/>
            <person name="Meyerdierks A."/>
            <person name="Storesund J.E."/>
            <person name="Kallscheuer N."/>
            <person name="Luecker S."/>
            <person name="Lage O.M."/>
            <person name="Pohl T."/>
            <person name="Merkel B.J."/>
            <person name="Hornburger P."/>
            <person name="Mueller R.-W."/>
            <person name="Bruemmer F."/>
            <person name="Labrenz M."/>
            <person name="Spormann A.M."/>
            <person name="Op den Camp H."/>
            <person name="Overmann J."/>
            <person name="Amann R."/>
            <person name="Jetten M.S.M."/>
            <person name="Mascher T."/>
            <person name="Medema M.H."/>
            <person name="Devos D.P."/>
            <person name="Kaster A.-K."/>
            <person name="Ovreas L."/>
            <person name="Rohde M."/>
            <person name="Galperin M.Y."/>
            <person name="Jogler C."/>
        </authorList>
    </citation>
    <scope>NUCLEOTIDE SEQUENCE [LARGE SCALE GENOMIC DNA]</scope>
    <source>
        <strain evidence="6 7">Mal52</strain>
    </source>
</reference>
<dbReference type="Proteomes" id="UP000319383">
    <property type="component" value="Chromosome"/>
</dbReference>